<reference evidence="3" key="2">
    <citation type="submission" date="2020-04" db="EMBL/GenBank/DDBJ databases">
        <authorList>
            <consortium name="NCBI Genome Project"/>
        </authorList>
    </citation>
    <scope>NUCLEOTIDE SEQUENCE</scope>
    <source>
        <strain evidence="3">CBS 304.34</strain>
    </source>
</reference>
<dbReference type="AlphaFoldDB" id="A0A6A6YCC5"/>
<keyword evidence="2" id="KW-1185">Reference proteome</keyword>
<gene>
    <name evidence="1 3" type="ORF">BDZ99DRAFT_109513</name>
</gene>
<name>A0A6A6YCC5_9PEZI</name>
<organism evidence="1">
    <name type="scientific">Mytilinidion resinicola</name>
    <dbReference type="NCBI Taxonomy" id="574789"/>
    <lineage>
        <taxon>Eukaryota</taxon>
        <taxon>Fungi</taxon>
        <taxon>Dikarya</taxon>
        <taxon>Ascomycota</taxon>
        <taxon>Pezizomycotina</taxon>
        <taxon>Dothideomycetes</taxon>
        <taxon>Pleosporomycetidae</taxon>
        <taxon>Mytilinidiales</taxon>
        <taxon>Mytilinidiaceae</taxon>
        <taxon>Mytilinidion</taxon>
    </lineage>
</organism>
<reference evidence="3" key="3">
    <citation type="submission" date="2025-04" db="UniProtKB">
        <authorList>
            <consortium name="RefSeq"/>
        </authorList>
    </citation>
    <scope>IDENTIFICATION</scope>
    <source>
        <strain evidence="3">CBS 304.34</strain>
    </source>
</reference>
<proteinExistence type="predicted"/>
<accession>A0A6A6YCC5</accession>
<dbReference type="Proteomes" id="UP000504636">
    <property type="component" value="Unplaced"/>
</dbReference>
<evidence type="ECO:0000313" key="1">
    <source>
        <dbReference type="EMBL" id="KAF2805674.1"/>
    </source>
</evidence>
<sequence>MTEASVAREGALVFQNRDTNFTFGIGIKLPMPPDSIHAKVAILDDTRHVGLFLDSTTGRVMPPSKVYKAADYRTSSNSVISKVVGPYNVFVRFNKAYNNPRAKFTIGFLPVASQ</sequence>
<dbReference type="GeneID" id="54453282"/>
<evidence type="ECO:0000313" key="3">
    <source>
        <dbReference type="RefSeq" id="XP_033572638.1"/>
    </source>
</evidence>
<dbReference type="RefSeq" id="XP_033572638.1">
    <property type="nucleotide sequence ID" value="XM_033712389.1"/>
</dbReference>
<protein>
    <submittedName>
        <fullName evidence="1 3">Uncharacterized protein</fullName>
    </submittedName>
</protein>
<dbReference type="EMBL" id="MU003709">
    <property type="protein sequence ID" value="KAF2805674.1"/>
    <property type="molecule type" value="Genomic_DNA"/>
</dbReference>
<reference evidence="1 3" key="1">
    <citation type="journal article" date="2020" name="Stud. Mycol.">
        <title>101 Dothideomycetes genomes: a test case for predicting lifestyles and emergence of pathogens.</title>
        <authorList>
            <person name="Haridas S."/>
            <person name="Albert R."/>
            <person name="Binder M."/>
            <person name="Bloem J."/>
            <person name="Labutti K."/>
            <person name="Salamov A."/>
            <person name="Andreopoulos B."/>
            <person name="Baker S."/>
            <person name="Barry K."/>
            <person name="Bills G."/>
            <person name="Bluhm B."/>
            <person name="Cannon C."/>
            <person name="Castanera R."/>
            <person name="Culley D."/>
            <person name="Daum C."/>
            <person name="Ezra D."/>
            <person name="Gonzalez J."/>
            <person name="Henrissat B."/>
            <person name="Kuo A."/>
            <person name="Liang C."/>
            <person name="Lipzen A."/>
            <person name="Lutzoni F."/>
            <person name="Magnuson J."/>
            <person name="Mondo S."/>
            <person name="Nolan M."/>
            <person name="Ohm R."/>
            <person name="Pangilinan J."/>
            <person name="Park H.-J."/>
            <person name="Ramirez L."/>
            <person name="Alfaro M."/>
            <person name="Sun H."/>
            <person name="Tritt A."/>
            <person name="Yoshinaga Y."/>
            <person name="Zwiers L.-H."/>
            <person name="Turgeon B."/>
            <person name="Goodwin S."/>
            <person name="Spatafora J."/>
            <person name="Crous P."/>
            <person name="Grigoriev I."/>
        </authorList>
    </citation>
    <scope>NUCLEOTIDE SEQUENCE</scope>
    <source>
        <strain evidence="1 3">CBS 304.34</strain>
    </source>
</reference>
<evidence type="ECO:0000313" key="2">
    <source>
        <dbReference type="Proteomes" id="UP000504636"/>
    </source>
</evidence>